<dbReference type="EMBL" id="QPIJ01000002">
    <property type="protein sequence ID" value="RCV93522.1"/>
    <property type="molecule type" value="Genomic_DNA"/>
</dbReference>
<reference evidence="1 2" key="1">
    <citation type="submission" date="2018-07" db="EMBL/GenBank/DDBJ databases">
        <title>Halomonas rutogse sp. nov., isolated from Lake TangqianCo on Tibetan Plateau.</title>
        <authorList>
            <person name="Lu H."/>
            <person name="Xing P."/>
            <person name="Wu Q."/>
        </authorList>
    </citation>
    <scope>NUCLEOTIDE SEQUENCE [LARGE SCALE GENOMIC DNA]</scope>
    <source>
        <strain evidence="1 2">TQ8S</strain>
    </source>
</reference>
<keyword evidence="2" id="KW-1185">Reference proteome</keyword>
<organism evidence="1 2">
    <name type="scientific">Vreelandella rituensis</name>
    <dbReference type="NCBI Taxonomy" id="2282306"/>
    <lineage>
        <taxon>Bacteria</taxon>
        <taxon>Pseudomonadati</taxon>
        <taxon>Pseudomonadota</taxon>
        <taxon>Gammaproteobacteria</taxon>
        <taxon>Oceanospirillales</taxon>
        <taxon>Halomonadaceae</taxon>
        <taxon>Vreelandella</taxon>
    </lineage>
</organism>
<dbReference type="RefSeq" id="WP_114485394.1">
    <property type="nucleotide sequence ID" value="NZ_CBCSHM010000012.1"/>
</dbReference>
<dbReference type="AlphaFoldDB" id="A0A368UB63"/>
<protein>
    <submittedName>
        <fullName evidence="1">Uncharacterized protein</fullName>
    </submittedName>
</protein>
<dbReference type="NCBIfam" id="NF046101">
    <property type="entry name" value="PA3496_fam"/>
    <property type="match status" value="1"/>
</dbReference>
<dbReference type="InterPro" id="IPR058059">
    <property type="entry name" value="PA3496-like"/>
</dbReference>
<dbReference type="Proteomes" id="UP000253204">
    <property type="component" value="Unassembled WGS sequence"/>
</dbReference>
<gene>
    <name evidence="1" type="ORF">DU506_02605</name>
</gene>
<evidence type="ECO:0000313" key="2">
    <source>
        <dbReference type="Proteomes" id="UP000253204"/>
    </source>
</evidence>
<accession>A0A368UB63</accession>
<sequence length="73" mass="8799">MRNVERLTSVKSELLDIFMSMGLDEHIERRRHAAQRNFRARRGIELHREFQKLSRDIELLPDEEEDALESKLH</sequence>
<evidence type="ECO:0000313" key="1">
    <source>
        <dbReference type="EMBL" id="RCV93522.1"/>
    </source>
</evidence>
<name>A0A368UB63_9GAMM</name>
<comment type="caution">
    <text evidence="1">The sequence shown here is derived from an EMBL/GenBank/DDBJ whole genome shotgun (WGS) entry which is preliminary data.</text>
</comment>
<dbReference type="OrthoDB" id="6120917at2"/>
<proteinExistence type="predicted"/>